<dbReference type="SMART" id="SM00327">
    <property type="entry name" value="VWA"/>
    <property type="match status" value="2"/>
</dbReference>
<evidence type="ECO:0000256" key="1">
    <source>
        <dbReference type="SAM" id="MobiDB-lite"/>
    </source>
</evidence>
<dbReference type="PANTHER" id="PTHR24020:SF20">
    <property type="entry name" value="PH DOMAIN-CONTAINING PROTEIN"/>
    <property type="match status" value="1"/>
</dbReference>
<dbReference type="InterPro" id="IPR002035">
    <property type="entry name" value="VWF_A"/>
</dbReference>
<feature type="signal peptide" evidence="2">
    <location>
        <begin position="1"/>
        <end position="23"/>
    </location>
</feature>
<proteinExistence type="predicted"/>
<feature type="domain" description="VWFA" evidence="3">
    <location>
        <begin position="36"/>
        <end position="214"/>
    </location>
</feature>
<sequence length="689" mass="76277">MKSQYLKTVIFWGLFSILKQVTSLPNTSTCQGQDVDIVFILDSSASIWPPYFKKQLAFVKYLTDNFDIGLGNNQIRVGVLSFSSWPSINIYLKESTDRESIQRKIEVIKHQQGDMTNTDAALNMLADTMFKPEYGGRKNAEHLAILLTDGVSYNPKATQAAAKRCHDANIKIIAIGIGDKINSEELRDIASEPKSRNFLFSADFTALNRIESDVIQRTCQEVITTASTTTTSTLASTTTASTTTPSTTTASTTTASTTTPSTTTASTTTTSTTATTKISLFTTSSALETTRSQIQSEQRECKNKVADIWFLLDSSSSITADNFGKQKNIIENMVGMLDIHALKTRVAISTFNHEYQSIVMFGDTNDKQEVIKKIEAIEYVGGGTKTGNALKKVRTELFSSGTWRPKADHIIIVFTDGRSSDYKETKAEAELLKKLNIKIFAVGIGSSVDQIELEDIASKPFNSFVHNFESFDVLLNEYGILTRIACNASTELLPADEDACQRTIPTDVMFMVGNNQFGSHRTQIIFEGIKAAMKKVNSGKKFRFGTVFEDCLPNQDVRVGITGEKEIIKKTTNFIHGDFTSLFRKLNFNNFLPNSNYFTRHFGMVFIDRTVNLNNPEITTEIQRILVDDMLLFYIVIGDGVNMSKIPGIAPKMIIKIPSYEALVTTFPVLLSDTICKAAESSGGRPDIS</sequence>
<evidence type="ECO:0000313" key="5">
    <source>
        <dbReference type="Proteomes" id="UP001162480"/>
    </source>
</evidence>
<dbReference type="PANTHER" id="PTHR24020">
    <property type="entry name" value="COLLAGEN ALPHA"/>
    <property type="match status" value="1"/>
</dbReference>
<evidence type="ECO:0000259" key="3">
    <source>
        <dbReference type="PROSITE" id="PS50234"/>
    </source>
</evidence>
<organism evidence="4 5">
    <name type="scientific">Octopus vulgaris</name>
    <name type="common">Common octopus</name>
    <dbReference type="NCBI Taxonomy" id="6645"/>
    <lineage>
        <taxon>Eukaryota</taxon>
        <taxon>Metazoa</taxon>
        <taxon>Spiralia</taxon>
        <taxon>Lophotrochozoa</taxon>
        <taxon>Mollusca</taxon>
        <taxon>Cephalopoda</taxon>
        <taxon>Coleoidea</taxon>
        <taxon>Octopodiformes</taxon>
        <taxon>Octopoda</taxon>
        <taxon>Incirrata</taxon>
        <taxon>Octopodidae</taxon>
        <taxon>Octopus</taxon>
    </lineage>
</organism>
<dbReference type="InterPro" id="IPR050525">
    <property type="entry name" value="ECM_Assembly_Org"/>
</dbReference>
<feature type="chain" id="PRO_5041221872" description="VWFA domain-containing protein" evidence="2">
    <location>
        <begin position="24"/>
        <end position="689"/>
    </location>
</feature>
<dbReference type="PRINTS" id="PR00453">
    <property type="entry name" value="VWFADOMAIN"/>
</dbReference>
<protein>
    <recommendedName>
        <fullName evidence="3">VWFA domain-containing protein</fullName>
    </recommendedName>
</protein>
<name>A0AA36ATT2_OCTVU</name>
<dbReference type="AlphaFoldDB" id="A0AA36ATT2"/>
<evidence type="ECO:0000313" key="4">
    <source>
        <dbReference type="EMBL" id="CAI9721421.1"/>
    </source>
</evidence>
<dbReference type="PROSITE" id="PS50234">
    <property type="entry name" value="VWFA"/>
    <property type="match status" value="2"/>
</dbReference>
<reference evidence="4" key="1">
    <citation type="submission" date="2023-08" db="EMBL/GenBank/DDBJ databases">
        <authorList>
            <person name="Alioto T."/>
            <person name="Alioto T."/>
            <person name="Gomez Garrido J."/>
        </authorList>
    </citation>
    <scope>NUCLEOTIDE SEQUENCE</scope>
</reference>
<keyword evidence="2" id="KW-0732">Signal</keyword>
<evidence type="ECO:0000256" key="2">
    <source>
        <dbReference type="SAM" id="SignalP"/>
    </source>
</evidence>
<dbReference type="InterPro" id="IPR036465">
    <property type="entry name" value="vWFA_dom_sf"/>
</dbReference>
<dbReference type="CDD" id="cd01450">
    <property type="entry name" value="vWFA_subfamily_ECM"/>
    <property type="match status" value="2"/>
</dbReference>
<gene>
    <name evidence="4" type="ORF">OCTVUL_1B006519</name>
</gene>
<keyword evidence="5" id="KW-1185">Reference proteome</keyword>
<dbReference type="Proteomes" id="UP001162480">
    <property type="component" value="Chromosome 4"/>
</dbReference>
<accession>A0AA36ATT2</accession>
<dbReference type="Gene3D" id="3.40.50.410">
    <property type="entry name" value="von Willebrand factor, type A domain"/>
    <property type="match status" value="2"/>
</dbReference>
<dbReference type="EMBL" id="OX597817">
    <property type="protein sequence ID" value="CAI9721421.1"/>
    <property type="molecule type" value="Genomic_DNA"/>
</dbReference>
<dbReference type="Pfam" id="PF00092">
    <property type="entry name" value="VWA"/>
    <property type="match status" value="2"/>
</dbReference>
<feature type="region of interest" description="Disordered" evidence="1">
    <location>
        <begin position="233"/>
        <end position="268"/>
    </location>
</feature>
<dbReference type="SUPFAM" id="SSF53300">
    <property type="entry name" value="vWA-like"/>
    <property type="match status" value="2"/>
</dbReference>
<feature type="domain" description="VWFA" evidence="3">
    <location>
        <begin position="307"/>
        <end position="484"/>
    </location>
</feature>